<dbReference type="EMBL" id="WAIE01000001">
    <property type="protein sequence ID" value="KAB1443138.1"/>
    <property type="molecule type" value="Genomic_DNA"/>
</dbReference>
<name>A0A6N6N5W3_9BACT</name>
<sequence>MSEGNDLKLYCNLMSEIKRRDQVIRSLLQGTTTTLYPMTNIESIYLQIRKILELIALGSMVANKKEYSKQHAKFQNHYNAKFILNDLKNINPDFYPKPIKETKSDQPGIASQWQEYDGRALSKDDFVKLYKRCGSLMHSQNPYGKNKNISFYKSNIEISLQKIEGLLNSHTVQLLSGNLYLIHMKEKGHDQVRGYIFKKVANTIK</sequence>
<reference evidence="1 2" key="1">
    <citation type="journal article" date="2017" name="Int. J. Syst. Evol. Microbiol.">
        <title>Desulfovibrio senegalensis sp. nov., a mesophilic sulfate reducer isolated from marine sediment.</title>
        <authorList>
            <person name="Thioye A."/>
            <person name="Gam Z.B.A."/>
            <person name="Mbengue M."/>
            <person name="Cayol J.L."/>
            <person name="Joseph-Bartoli M."/>
            <person name="Toure-Kane C."/>
            <person name="Labat M."/>
        </authorList>
    </citation>
    <scope>NUCLEOTIDE SEQUENCE [LARGE SCALE GENOMIC DNA]</scope>
    <source>
        <strain evidence="1 2">DSM 101509</strain>
    </source>
</reference>
<evidence type="ECO:0008006" key="3">
    <source>
        <dbReference type="Google" id="ProtNLM"/>
    </source>
</evidence>
<keyword evidence="2" id="KW-1185">Reference proteome</keyword>
<protein>
    <recommendedName>
        <fullName evidence="3">RiboL-PSP-HEPN domain-containing protein</fullName>
    </recommendedName>
</protein>
<gene>
    <name evidence="1" type="ORF">F8A88_02420</name>
</gene>
<dbReference type="Proteomes" id="UP000438699">
    <property type="component" value="Unassembled WGS sequence"/>
</dbReference>
<dbReference type="OrthoDB" id="6708494at2"/>
<dbReference type="RefSeq" id="WP_151149470.1">
    <property type="nucleotide sequence ID" value="NZ_WAIE01000001.1"/>
</dbReference>
<dbReference type="AlphaFoldDB" id="A0A6N6N5W3"/>
<comment type="caution">
    <text evidence="1">The sequence shown here is derived from an EMBL/GenBank/DDBJ whole genome shotgun (WGS) entry which is preliminary data.</text>
</comment>
<organism evidence="1 2">
    <name type="scientific">Pseudodesulfovibrio senegalensis</name>
    <dbReference type="NCBI Taxonomy" id="1721087"/>
    <lineage>
        <taxon>Bacteria</taxon>
        <taxon>Pseudomonadati</taxon>
        <taxon>Thermodesulfobacteriota</taxon>
        <taxon>Desulfovibrionia</taxon>
        <taxon>Desulfovibrionales</taxon>
        <taxon>Desulfovibrionaceae</taxon>
    </lineage>
</organism>
<evidence type="ECO:0000313" key="1">
    <source>
        <dbReference type="EMBL" id="KAB1443138.1"/>
    </source>
</evidence>
<accession>A0A6N6N5W3</accession>
<evidence type="ECO:0000313" key="2">
    <source>
        <dbReference type="Proteomes" id="UP000438699"/>
    </source>
</evidence>
<proteinExistence type="predicted"/>